<dbReference type="EMBL" id="KN840476">
    <property type="protein sequence ID" value="KIP08702.1"/>
    <property type="molecule type" value="Genomic_DNA"/>
</dbReference>
<dbReference type="Proteomes" id="UP000053257">
    <property type="component" value="Unassembled WGS sequence"/>
</dbReference>
<dbReference type="AlphaFoldDB" id="A0A0C3S9Y1"/>
<proteinExistence type="predicted"/>
<keyword evidence="1" id="KW-1133">Transmembrane helix</keyword>
<gene>
    <name evidence="2" type="ORF">PHLGIDRAFT_34876</name>
</gene>
<evidence type="ECO:0000256" key="1">
    <source>
        <dbReference type="SAM" id="Phobius"/>
    </source>
</evidence>
<sequence>MGAFHDYCQLVFVLGVVAIAVEWLPHLFKSMQRKLMDSLRADMSVVDTLFCAAVHEKYIDDLPDGGDAFERRMELTRIDIDMLEIKFRGMLGAYRRVLFTVEILRLCRAVSEIKREIWDIRKQK</sequence>
<evidence type="ECO:0000313" key="2">
    <source>
        <dbReference type="EMBL" id="KIP08702.1"/>
    </source>
</evidence>
<feature type="transmembrane region" description="Helical" evidence="1">
    <location>
        <begin position="12"/>
        <end position="28"/>
    </location>
</feature>
<dbReference type="HOGENOM" id="CLU_2004744_0_0_1"/>
<evidence type="ECO:0000313" key="3">
    <source>
        <dbReference type="Proteomes" id="UP000053257"/>
    </source>
</evidence>
<name>A0A0C3S9Y1_PHLG1</name>
<protein>
    <submittedName>
        <fullName evidence="2">Uncharacterized protein</fullName>
    </submittedName>
</protein>
<keyword evidence="3" id="KW-1185">Reference proteome</keyword>
<accession>A0A0C3S9Y1</accession>
<reference evidence="2 3" key="1">
    <citation type="journal article" date="2014" name="PLoS Genet.">
        <title>Analysis of the Phlebiopsis gigantea genome, transcriptome and secretome provides insight into its pioneer colonization strategies of wood.</title>
        <authorList>
            <person name="Hori C."/>
            <person name="Ishida T."/>
            <person name="Igarashi K."/>
            <person name="Samejima M."/>
            <person name="Suzuki H."/>
            <person name="Master E."/>
            <person name="Ferreira P."/>
            <person name="Ruiz-Duenas F.J."/>
            <person name="Held B."/>
            <person name="Canessa P."/>
            <person name="Larrondo L.F."/>
            <person name="Schmoll M."/>
            <person name="Druzhinina I.S."/>
            <person name="Kubicek C.P."/>
            <person name="Gaskell J.A."/>
            <person name="Kersten P."/>
            <person name="St John F."/>
            <person name="Glasner J."/>
            <person name="Sabat G."/>
            <person name="Splinter BonDurant S."/>
            <person name="Syed K."/>
            <person name="Yadav J."/>
            <person name="Mgbeahuruike A.C."/>
            <person name="Kovalchuk A."/>
            <person name="Asiegbu F.O."/>
            <person name="Lackner G."/>
            <person name="Hoffmeister D."/>
            <person name="Rencoret J."/>
            <person name="Gutierrez A."/>
            <person name="Sun H."/>
            <person name="Lindquist E."/>
            <person name="Barry K."/>
            <person name="Riley R."/>
            <person name="Grigoriev I.V."/>
            <person name="Henrissat B."/>
            <person name="Kues U."/>
            <person name="Berka R.M."/>
            <person name="Martinez A.T."/>
            <person name="Covert S.F."/>
            <person name="Blanchette R.A."/>
            <person name="Cullen D."/>
        </authorList>
    </citation>
    <scope>NUCLEOTIDE SEQUENCE [LARGE SCALE GENOMIC DNA]</scope>
    <source>
        <strain evidence="2 3">11061_1 CR5-6</strain>
    </source>
</reference>
<keyword evidence="1" id="KW-0812">Transmembrane</keyword>
<organism evidence="2 3">
    <name type="scientific">Phlebiopsis gigantea (strain 11061_1 CR5-6)</name>
    <name type="common">White-rot fungus</name>
    <name type="synonym">Peniophora gigantea</name>
    <dbReference type="NCBI Taxonomy" id="745531"/>
    <lineage>
        <taxon>Eukaryota</taxon>
        <taxon>Fungi</taxon>
        <taxon>Dikarya</taxon>
        <taxon>Basidiomycota</taxon>
        <taxon>Agaricomycotina</taxon>
        <taxon>Agaricomycetes</taxon>
        <taxon>Polyporales</taxon>
        <taxon>Phanerochaetaceae</taxon>
        <taxon>Phlebiopsis</taxon>
    </lineage>
</organism>
<keyword evidence="1" id="KW-0472">Membrane</keyword>